<reference evidence="8" key="1">
    <citation type="submission" date="2022-03" db="EMBL/GenBank/DDBJ databases">
        <title>Draft genome sequence of Aduncisulcus paluster, a free-living microaerophilic Fornicata.</title>
        <authorList>
            <person name="Yuyama I."/>
            <person name="Kume K."/>
            <person name="Tamura T."/>
            <person name="Inagaki Y."/>
            <person name="Hashimoto T."/>
        </authorList>
    </citation>
    <scope>NUCLEOTIDE SEQUENCE</scope>
    <source>
        <strain evidence="8">NY0171</strain>
    </source>
</reference>
<dbReference type="InterPro" id="IPR036388">
    <property type="entry name" value="WH-like_DNA-bd_sf"/>
</dbReference>
<organism evidence="8 9">
    <name type="scientific">Aduncisulcus paluster</name>
    <dbReference type="NCBI Taxonomy" id="2918883"/>
    <lineage>
        <taxon>Eukaryota</taxon>
        <taxon>Metamonada</taxon>
        <taxon>Carpediemonas-like organisms</taxon>
        <taxon>Aduncisulcus</taxon>
    </lineage>
</organism>
<keyword evidence="5" id="KW-0687">Ribonucleoprotein</keyword>
<evidence type="ECO:0000256" key="1">
    <source>
        <dbReference type="ARBA" id="ARBA00004496"/>
    </source>
</evidence>
<dbReference type="Gene3D" id="1.10.10.10">
    <property type="entry name" value="Winged helix-like DNA-binding domain superfamily/Winged helix DNA-binding domain"/>
    <property type="match status" value="1"/>
</dbReference>
<keyword evidence="9" id="KW-1185">Reference proteome</keyword>
<evidence type="ECO:0000313" key="8">
    <source>
        <dbReference type="EMBL" id="GKT37186.1"/>
    </source>
</evidence>
<dbReference type="EMBL" id="BQXS01011409">
    <property type="protein sequence ID" value="GKT37186.1"/>
    <property type="molecule type" value="Genomic_DNA"/>
</dbReference>
<accession>A0ABQ5KYR6</accession>
<dbReference type="InterPro" id="IPR037447">
    <property type="entry name" value="Ribosomal_eS10"/>
</dbReference>
<proteinExistence type="inferred from homology"/>
<dbReference type="GO" id="GO:0005840">
    <property type="term" value="C:ribosome"/>
    <property type="evidence" value="ECO:0007669"/>
    <property type="project" value="UniProtKB-KW"/>
</dbReference>
<keyword evidence="4 8" id="KW-0689">Ribosomal protein</keyword>
<dbReference type="Proteomes" id="UP001057375">
    <property type="component" value="Unassembled WGS sequence"/>
</dbReference>
<evidence type="ECO:0000313" key="9">
    <source>
        <dbReference type="Proteomes" id="UP001057375"/>
    </source>
</evidence>
<feature type="region of interest" description="Disordered" evidence="6">
    <location>
        <begin position="102"/>
        <end position="137"/>
    </location>
</feature>
<dbReference type="PANTHER" id="PTHR12146">
    <property type="entry name" value="40S RIBOSOMAL PROTEIN S10"/>
    <property type="match status" value="1"/>
</dbReference>
<evidence type="ECO:0000256" key="4">
    <source>
        <dbReference type="ARBA" id="ARBA00022980"/>
    </source>
</evidence>
<protein>
    <submittedName>
        <fullName evidence="8">40S Ribosomal protein S10 like protein</fullName>
    </submittedName>
</protein>
<dbReference type="Pfam" id="PF03501">
    <property type="entry name" value="S10_plectin"/>
    <property type="match status" value="1"/>
</dbReference>
<evidence type="ECO:0000256" key="2">
    <source>
        <dbReference type="ARBA" id="ARBA00007278"/>
    </source>
</evidence>
<comment type="similarity">
    <text evidence="2">Belongs to the eukaryotic ribosomal protein eS10 family.</text>
</comment>
<evidence type="ECO:0000259" key="7">
    <source>
        <dbReference type="Pfam" id="PF03501"/>
    </source>
</evidence>
<feature type="domain" description="Plectin/eS10 N-terminal" evidence="7">
    <location>
        <begin position="16"/>
        <end position="107"/>
    </location>
</feature>
<dbReference type="PANTHER" id="PTHR12146:SF0">
    <property type="entry name" value="RIBOSOMAL PROTEIN S10"/>
    <property type="match status" value="1"/>
</dbReference>
<sequence length="137" mass="16209">MCFSWCSLSVSMAVIVPTKNKKDVYKYLFRQGCLVVKKESAHKHPEIAGVPNLHVRMLMKSLCSRELVREQFNWQYFYYFLTDEGVEYLRAFLHLDPDVCPDTHKQKAINRPDRRSRGPRERGSRGPRREWGNKMSE</sequence>
<evidence type="ECO:0000256" key="6">
    <source>
        <dbReference type="SAM" id="MobiDB-lite"/>
    </source>
</evidence>
<evidence type="ECO:0000256" key="5">
    <source>
        <dbReference type="ARBA" id="ARBA00023274"/>
    </source>
</evidence>
<dbReference type="InterPro" id="IPR005326">
    <property type="entry name" value="Plectin_eS10_N"/>
</dbReference>
<gene>
    <name evidence="8" type="ORF">ADUPG1_010024</name>
</gene>
<name>A0ABQ5KYR6_9EUKA</name>
<comment type="caution">
    <text evidence="8">The sequence shown here is derived from an EMBL/GenBank/DDBJ whole genome shotgun (WGS) entry which is preliminary data.</text>
</comment>
<evidence type="ECO:0000256" key="3">
    <source>
        <dbReference type="ARBA" id="ARBA00022490"/>
    </source>
</evidence>
<comment type="subcellular location">
    <subcellularLocation>
        <location evidence="1">Cytoplasm</location>
    </subcellularLocation>
</comment>
<keyword evidence="3" id="KW-0963">Cytoplasm</keyword>